<dbReference type="EMBL" id="NEXM01000038">
    <property type="protein sequence ID" value="PSN98188.1"/>
    <property type="molecule type" value="Genomic_DNA"/>
</dbReference>
<evidence type="ECO:0000313" key="3">
    <source>
        <dbReference type="Proteomes" id="UP000240381"/>
    </source>
</evidence>
<evidence type="ECO:0000256" key="1">
    <source>
        <dbReference type="SAM" id="Phobius"/>
    </source>
</evidence>
<dbReference type="Proteomes" id="UP000240381">
    <property type="component" value="Unassembled WGS sequence"/>
</dbReference>
<organism evidence="2 3">
    <name type="scientific">Candidatus Marsarchaeota G2 archaeon ECH_B_SAG-F08</name>
    <dbReference type="NCBI Taxonomy" id="1978165"/>
    <lineage>
        <taxon>Archaea</taxon>
        <taxon>Candidatus Marsarchaeota</taxon>
        <taxon>Candidatus Marsarchaeota group 2</taxon>
    </lineage>
</organism>
<proteinExistence type="predicted"/>
<keyword evidence="1" id="KW-0472">Membrane</keyword>
<dbReference type="AlphaFoldDB" id="A0A2R6BI88"/>
<reference evidence="2 3" key="1">
    <citation type="submission" date="2017-04" db="EMBL/GenBank/DDBJ databases">
        <title>Novel microbial lineages endemic to geothermal iron-oxide mats fill important gaps in the evolutionary history of Archaea.</title>
        <authorList>
            <person name="Jay Z.J."/>
            <person name="Beam J.P."/>
            <person name="Dlakic M."/>
            <person name="Rusch D.B."/>
            <person name="Kozubal M.A."/>
            <person name="Inskeep W.P."/>
        </authorList>
    </citation>
    <scope>NUCLEOTIDE SEQUENCE [LARGE SCALE GENOMIC DNA]</scope>
    <source>
        <strain evidence="2">ECH_B_SAG-F08</strain>
    </source>
</reference>
<gene>
    <name evidence="2" type="ORF">B9Q11_02760</name>
</gene>
<feature type="transmembrane region" description="Helical" evidence="1">
    <location>
        <begin position="7"/>
        <end position="29"/>
    </location>
</feature>
<comment type="caution">
    <text evidence="2">The sequence shown here is derived from an EMBL/GenBank/DDBJ whole genome shotgun (WGS) entry which is preliminary data.</text>
</comment>
<name>A0A2R6BI88_9ARCH</name>
<keyword evidence="1" id="KW-0812">Transmembrane</keyword>
<sequence length="69" mass="7033">MVMPMRTWVLVSGLVGIVIGIVALALGLYGFKPSLVFDAVGAVIMAAGAAASGYAFGERTSVTTKVTTK</sequence>
<evidence type="ECO:0000313" key="2">
    <source>
        <dbReference type="EMBL" id="PSN98188.1"/>
    </source>
</evidence>
<keyword evidence="1" id="KW-1133">Transmembrane helix</keyword>
<protein>
    <submittedName>
        <fullName evidence="2">Uncharacterized protein</fullName>
    </submittedName>
</protein>
<accession>A0A2R6BI88</accession>
<feature type="transmembrane region" description="Helical" evidence="1">
    <location>
        <begin position="35"/>
        <end position="56"/>
    </location>
</feature>